<evidence type="ECO:0000259" key="1">
    <source>
        <dbReference type="Pfam" id="PF24671"/>
    </source>
</evidence>
<sequence>MAFSKLDVSLYNKEQNAENRASMLEREEELRQHKEKEVEEDIDWLAPYAARLGNPSKFNYSQALEAKISCLDDFKKLLVSRAHRIQKTFEKMGEQLQTLQNWYTANHDNLNPVEEAAYFEKVNDKMFYLKTLEMRLTRHKDLAPLRYRQMEEFLKRHPQLQILN</sequence>
<proteinExistence type="predicted"/>
<dbReference type="Pfam" id="PF24671">
    <property type="entry name" value="DRC7_C"/>
    <property type="match status" value="1"/>
</dbReference>
<dbReference type="Proteomes" id="UP001152888">
    <property type="component" value="Unassembled WGS sequence"/>
</dbReference>
<protein>
    <recommendedName>
        <fullName evidence="1">Dynein regulatory complex subunit 7 C-terminal domain-containing protein</fullName>
    </recommendedName>
</protein>
<organism evidence="2 3">
    <name type="scientific">Acanthoscelides obtectus</name>
    <name type="common">Bean weevil</name>
    <name type="synonym">Bruchus obtectus</name>
    <dbReference type="NCBI Taxonomy" id="200917"/>
    <lineage>
        <taxon>Eukaryota</taxon>
        <taxon>Metazoa</taxon>
        <taxon>Ecdysozoa</taxon>
        <taxon>Arthropoda</taxon>
        <taxon>Hexapoda</taxon>
        <taxon>Insecta</taxon>
        <taxon>Pterygota</taxon>
        <taxon>Neoptera</taxon>
        <taxon>Endopterygota</taxon>
        <taxon>Coleoptera</taxon>
        <taxon>Polyphaga</taxon>
        <taxon>Cucujiformia</taxon>
        <taxon>Chrysomeloidea</taxon>
        <taxon>Chrysomelidae</taxon>
        <taxon>Bruchinae</taxon>
        <taxon>Bruchini</taxon>
        <taxon>Acanthoscelides</taxon>
    </lineage>
</organism>
<comment type="caution">
    <text evidence="2">The sequence shown here is derived from an EMBL/GenBank/DDBJ whole genome shotgun (WGS) entry which is preliminary data.</text>
</comment>
<dbReference type="AlphaFoldDB" id="A0A9P0JKR0"/>
<dbReference type="InterPro" id="IPR033551">
    <property type="entry name" value="DRC7/lobo"/>
</dbReference>
<name>A0A9P0JKR0_ACAOB</name>
<dbReference type="PANTHER" id="PTHR35249:SF2">
    <property type="entry name" value="DYNEIN REGULATORY COMPLEX SUBUNIT 7"/>
    <property type="match status" value="1"/>
</dbReference>
<dbReference type="GO" id="GO:0031514">
    <property type="term" value="C:motile cilium"/>
    <property type="evidence" value="ECO:0007669"/>
    <property type="project" value="TreeGrafter"/>
</dbReference>
<dbReference type="GO" id="GO:0030317">
    <property type="term" value="P:flagellated sperm motility"/>
    <property type="evidence" value="ECO:0007669"/>
    <property type="project" value="TreeGrafter"/>
</dbReference>
<evidence type="ECO:0000313" key="2">
    <source>
        <dbReference type="EMBL" id="CAH1954876.1"/>
    </source>
</evidence>
<dbReference type="OrthoDB" id="10262874at2759"/>
<dbReference type="InterPro" id="IPR056292">
    <property type="entry name" value="DRC7_C"/>
</dbReference>
<reference evidence="2" key="1">
    <citation type="submission" date="2022-03" db="EMBL/GenBank/DDBJ databases">
        <authorList>
            <person name="Sayadi A."/>
        </authorList>
    </citation>
    <scope>NUCLEOTIDE SEQUENCE</scope>
</reference>
<gene>
    <name evidence="2" type="ORF">ACAOBT_LOCUS789</name>
</gene>
<dbReference type="EMBL" id="CAKOFQ010006656">
    <property type="protein sequence ID" value="CAH1954876.1"/>
    <property type="molecule type" value="Genomic_DNA"/>
</dbReference>
<keyword evidence="3" id="KW-1185">Reference proteome</keyword>
<accession>A0A9P0JKR0</accession>
<dbReference type="PANTHER" id="PTHR35249">
    <property type="entry name" value="DYNEIN REGULATORY COMPLEX SUBUNIT 7"/>
    <property type="match status" value="1"/>
</dbReference>
<feature type="domain" description="Dynein regulatory complex subunit 7 C-terminal" evidence="1">
    <location>
        <begin position="57"/>
        <end position="163"/>
    </location>
</feature>
<evidence type="ECO:0000313" key="3">
    <source>
        <dbReference type="Proteomes" id="UP001152888"/>
    </source>
</evidence>